<dbReference type="PANTHER" id="PTHR40202">
    <property type="match status" value="1"/>
</dbReference>
<evidence type="ECO:0000313" key="3">
    <source>
        <dbReference type="Proteomes" id="UP000032749"/>
    </source>
</evidence>
<dbReference type="HOGENOM" id="CLU_091985_0_1_6"/>
<gene>
    <name evidence="2" type="ORF">OLEAN_C33600</name>
</gene>
<dbReference type="Gene3D" id="1.10.3210.10">
    <property type="entry name" value="Hypothetical protein af1432"/>
    <property type="match status" value="1"/>
</dbReference>
<keyword evidence="3" id="KW-1185">Reference proteome</keyword>
<dbReference type="InterPro" id="IPR006674">
    <property type="entry name" value="HD_domain"/>
</dbReference>
<evidence type="ECO:0000313" key="2">
    <source>
        <dbReference type="EMBL" id="CCK77536.1"/>
    </source>
</evidence>
<evidence type="ECO:0000259" key="1">
    <source>
        <dbReference type="Pfam" id="PF01966"/>
    </source>
</evidence>
<dbReference type="KEGG" id="oai:OLEAN_C33600"/>
<dbReference type="EMBL" id="FO203512">
    <property type="protein sequence ID" value="CCK77536.1"/>
    <property type="molecule type" value="Genomic_DNA"/>
</dbReference>
<proteinExistence type="predicted"/>
<dbReference type="AlphaFoldDB" id="R4YQS3"/>
<protein>
    <recommendedName>
        <fullName evidence="1">HD domain-containing protein</fullName>
    </recommendedName>
</protein>
<dbReference type="PANTHER" id="PTHR40202:SF1">
    <property type="entry name" value="HD DOMAIN-CONTAINING PROTEIN"/>
    <property type="match status" value="1"/>
</dbReference>
<name>R4YQS3_OLEAN</name>
<dbReference type="CDD" id="cd00077">
    <property type="entry name" value="HDc"/>
    <property type="match status" value="1"/>
</dbReference>
<accession>R4YQS3</accession>
<dbReference type="PATRIC" id="fig|698738.3.peg.3493"/>
<feature type="domain" description="HD" evidence="1">
    <location>
        <begin position="23"/>
        <end position="81"/>
    </location>
</feature>
<reference evidence="2 3" key="1">
    <citation type="journal article" date="2013" name="Nat. Commun.">
        <title>Genome sequence and functional genomic analysis of the oil-degrading bacterium Oleispira antarctica.</title>
        <authorList>
            <person name="Kube M."/>
            <person name="Chernikova T.N."/>
            <person name="Al-Ramahi Y."/>
            <person name="Beloqui A."/>
            <person name="Lopez-Cortez N."/>
            <person name="Guazzaroni M.E."/>
            <person name="Heipieper H.J."/>
            <person name="Klages S."/>
            <person name="Kotsyurbenko O.R."/>
            <person name="Langer I."/>
            <person name="Nechitaylo T.Y."/>
            <person name="Lunsdorf H."/>
            <person name="Fernandez M."/>
            <person name="Juarez S."/>
            <person name="Ciordia S."/>
            <person name="Singer A."/>
            <person name="Kagan O."/>
            <person name="Egorova O."/>
            <person name="Petit P.A."/>
            <person name="Stogios P."/>
            <person name="Kim Y."/>
            <person name="Tchigvintsev A."/>
            <person name="Flick R."/>
            <person name="Denaro R."/>
            <person name="Genovese M."/>
            <person name="Albar J.P."/>
            <person name="Reva O.N."/>
            <person name="Martinez-Gomariz M."/>
            <person name="Tran H."/>
            <person name="Ferrer M."/>
            <person name="Savchenko A."/>
            <person name="Yakunin A.F."/>
            <person name="Yakimov M.M."/>
            <person name="Golyshina O.V."/>
            <person name="Reinhardt R."/>
            <person name="Golyshin P.N."/>
        </authorList>
    </citation>
    <scope>NUCLEOTIDE SEQUENCE [LARGE SCALE GENOMIC DNA]</scope>
</reference>
<sequence length="181" mass="20348">MGEAVSQREHALQSAWFAQQDNAPGHIIVAALLHDIGHLLTYSESGMHPEDDGSNGYHEKVGAIFLAQHFTDEIVKPVRLHVAAKRYQVTTQKAYRESLSTASNHSFQLQGGLMDASTCYAFESSPWFTDALLLRKYDELGKQVDFKLSTQSASNSQLTLDDFYELLIEHTRIVKERNSYA</sequence>
<organism evidence="2 3">
    <name type="scientific">Oleispira antarctica RB-8</name>
    <dbReference type="NCBI Taxonomy" id="698738"/>
    <lineage>
        <taxon>Bacteria</taxon>
        <taxon>Pseudomonadati</taxon>
        <taxon>Pseudomonadota</taxon>
        <taxon>Gammaproteobacteria</taxon>
        <taxon>Oceanospirillales</taxon>
        <taxon>Oceanospirillaceae</taxon>
        <taxon>Oleispira</taxon>
    </lineage>
</organism>
<dbReference type="Proteomes" id="UP000032749">
    <property type="component" value="Chromosome"/>
</dbReference>
<dbReference type="InterPro" id="IPR003607">
    <property type="entry name" value="HD/PDEase_dom"/>
</dbReference>
<dbReference type="InterPro" id="IPR052567">
    <property type="entry name" value="OP_Dioxygenase"/>
</dbReference>
<dbReference type="SUPFAM" id="SSF109604">
    <property type="entry name" value="HD-domain/PDEase-like"/>
    <property type="match status" value="2"/>
</dbReference>
<dbReference type="Pfam" id="PF01966">
    <property type="entry name" value="HD"/>
    <property type="match status" value="1"/>
</dbReference>
<dbReference type="STRING" id="698738.OLEAN_C33600"/>